<evidence type="ECO:0008006" key="3">
    <source>
        <dbReference type="Google" id="ProtNLM"/>
    </source>
</evidence>
<evidence type="ECO:0000313" key="2">
    <source>
        <dbReference type="Proteomes" id="UP000230002"/>
    </source>
</evidence>
<gene>
    <name evidence="1" type="ORF">GSI_12309</name>
</gene>
<accession>A0A2G8RYF8</accession>
<dbReference type="Proteomes" id="UP000230002">
    <property type="component" value="Unassembled WGS sequence"/>
</dbReference>
<sequence>MSSPTPLWRLLVGTLSRPEYTSEYFDTFYPEILSERMYMDPVRWARFKWYVRFIKKLNVTNLRWEYKHKELICALIAHNGGETIFPSLRTLWWPPSSYSESSYFPLFTSRLRSAILDLDRCTARDLRPPAEDPESDGFLSRLLASSPRLDHLTVCTPFHHIGTNFSGLISSFEHLRVLHLTARISLTSFRGFASLPRMEYLDVFHVSLDDQHPLSRPPSPIPAPHLQFLHVGGTSLSLTQLFFALAAPTLASASVRATWDAPPRTIADGHVDYATCIEALATVSSPAALADVAIALDEDGGPRIREHLLDLLGPLLAFPNIARFALSCPTVGLVAADDHFWAISGAWRKLRHFRLVQAHWDPCVTVDPDDDESVPVPVPTPQVLECFREDCPDLRELCLPHLDVHADVPALFTRVPKERERERERPCHGLGRLSLEARDVYEDDEDRIMAREVMRLGDEKVGEWARYILRLFPNLDGEECLRYCRWSGASSGWMEVFALVRDLGKSQGGSISDGVSSRS</sequence>
<reference evidence="1 2" key="1">
    <citation type="journal article" date="2015" name="Sci. Rep.">
        <title>Chromosome-level genome map provides insights into diverse defense mechanisms in the medicinal fungus Ganoderma sinense.</title>
        <authorList>
            <person name="Zhu Y."/>
            <person name="Xu J."/>
            <person name="Sun C."/>
            <person name="Zhou S."/>
            <person name="Xu H."/>
            <person name="Nelson D.R."/>
            <person name="Qian J."/>
            <person name="Song J."/>
            <person name="Luo H."/>
            <person name="Xiang L."/>
            <person name="Li Y."/>
            <person name="Xu Z."/>
            <person name="Ji A."/>
            <person name="Wang L."/>
            <person name="Lu S."/>
            <person name="Hayward A."/>
            <person name="Sun W."/>
            <person name="Li X."/>
            <person name="Schwartz D.C."/>
            <person name="Wang Y."/>
            <person name="Chen S."/>
        </authorList>
    </citation>
    <scope>NUCLEOTIDE SEQUENCE [LARGE SCALE GENOMIC DNA]</scope>
    <source>
        <strain evidence="1 2">ZZ0214-1</strain>
    </source>
</reference>
<dbReference type="SUPFAM" id="SSF52047">
    <property type="entry name" value="RNI-like"/>
    <property type="match status" value="1"/>
</dbReference>
<dbReference type="InterPro" id="IPR032675">
    <property type="entry name" value="LRR_dom_sf"/>
</dbReference>
<protein>
    <recommendedName>
        <fullName evidence="3">F-box domain-containing protein</fullName>
    </recommendedName>
</protein>
<dbReference type="STRING" id="1077348.A0A2G8RYF8"/>
<keyword evidence="2" id="KW-1185">Reference proteome</keyword>
<comment type="caution">
    <text evidence="1">The sequence shown here is derived from an EMBL/GenBank/DDBJ whole genome shotgun (WGS) entry which is preliminary data.</text>
</comment>
<dbReference type="OrthoDB" id="2755325at2759"/>
<dbReference type="EMBL" id="AYKW01000045">
    <property type="protein sequence ID" value="PIL26551.1"/>
    <property type="molecule type" value="Genomic_DNA"/>
</dbReference>
<name>A0A2G8RYF8_9APHY</name>
<dbReference type="Gene3D" id="3.80.10.10">
    <property type="entry name" value="Ribonuclease Inhibitor"/>
    <property type="match status" value="1"/>
</dbReference>
<evidence type="ECO:0000313" key="1">
    <source>
        <dbReference type="EMBL" id="PIL26551.1"/>
    </source>
</evidence>
<proteinExistence type="predicted"/>
<organism evidence="1 2">
    <name type="scientific">Ganoderma sinense ZZ0214-1</name>
    <dbReference type="NCBI Taxonomy" id="1077348"/>
    <lineage>
        <taxon>Eukaryota</taxon>
        <taxon>Fungi</taxon>
        <taxon>Dikarya</taxon>
        <taxon>Basidiomycota</taxon>
        <taxon>Agaricomycotina</taxon>
        <taxon>Agaricomycetes</taxon>
        <taxon>Polyporales</taxon>
        <taxon>Polyporaceae</taxon>
        <taxon>Ganoderma</taxon>
    </lineage>
</organism>
<dbReference type="AlphaFoldDB" id="A0A2G8RYF8"/>